<dbReference type="Proteomes" id="UP000286931">
    <property type="component" value="Unassembled WGS sequence"/>
</dbReference>
<evidence type="ECO:0000313" key="2">
    <source>
        <dbReference type="EMBL" id="GCD98978.1"/>
    </source>
</evidence>
<evidence type="ECO:0000256" key="1">
    <source>
        <dbReference type="SAM" id="MobiDB-lite"/>
    </source>
</evidence>
<reference evidence="2 3" key="1">
    <citation type="submission" date="2018-12" db="EMBL/GenBank/DDBJ databases">
        <title>Draft genome sequence of Embleya hyalina NBRC 13850T.</title>
        <authorList>
            <person name="Komaki H."/>
            <person name="Hosoyama A."/>
            <person name="Kimura A."/>
            <person name="Ichikawa N."/>
            <person name="Tamura T."/>
        </authorList>
    </citation>
    <scope>NUCLEOTIDE SEQUENCE [LARGE SCALE GENOMIC DNA]</scope>
    <source>
        <strain evidence="2 3">NBRC 13850</strain>
    </source>
</reference>
<accession>A0A401YWJ2</accession>
<feature type="region of interest" description="Disordered" evidence="1">
    <location>
        <begin position="18"/>
        <end position="44"/>
    </location>
</feature>
<evidence type="ECO:0000313" key="3">
    <source>
        <dbReference type="Proteomes" id="UP000286931"/>
    </source>
</evidence>
<comment type="caution">
    <text evidence="2">The sequence shown here is derived from an EMBL/GenBank/DDBJ whole genome shotgun (WGS) entry which is preliminary data.</text>
</comment>
<organism evidence="2 3">
    <name type="scientific">Embleya hyalina</name>
    <dbReference type="NCBI Taxonomy" id="516124"/>
    <lineage>
        <taxon>Bacteria</taxon>
        <taxon>Bacillati</taxon>
        <taxon>Actinomycetota</taxon>
        <taxon>Actinomycetes</taxon>
        <taxon>Kitasatosporales</taxon>
        <taxon>Streptomycetaceae</taxon>
        <taxon>Embleya</taxon>
    </lineage>
</organism>
<feature type="compositionally biased region" description="Basic residues" evidence="1">
    <location>
        <begin position="31"/>
        <end position="44"/>
    </location>
</feature>
<gene>
    <name evidence="2" type="ORF">EHYA_06690</name>
</gene>
<name>A0A401YWJ2_9ACTN</name>
<protein>
    <submittedName>
        <fullName evidence="2">Uncharacterized protein</fullName>
    </submittedName>
</protein>
<sequence>MYTLEMARAHMQELHEIAERSRATQPSSTLKRVKRLVGRRKTGR</sequence>
<keyword evidence="3" id="KW-1185">Reference proteome</keyword>
<dbReference type="EMBL" id="BIFH01000030">
    <property type="protein sequence ID" value="GCD98978.1"/>
    <property type="molecule type" value="Genomic_DNA"/>
</dbReference>
<proteinExistence type="predicted"/>
<dbReference type="AlphaFoldDB" id="A0A401YWJ2"/>
<dbReference type="RefSeq" id="WP_281290559.1">
    <property type="nucleotide sequence ID" value="NZ_BIFH01000030.1"/>
</dbReference>